<dbReference type="RefSeq" id="WP_110143680.1">
    <property type="nucleotide sequence ID" value="NZ_QHJG01000032.1"/>
</dbReference>
<reference evidence="1 3" key="1">
    <citation type="submission" date="2018-05" db="EMBL/GenBank/DDBJ databases">
        <title>Legionella qingyii sp.nov., whole genome shotgun sequence.</title>
        <authorList>
            <person name="Wu H."/>
            <person name="Zhu Q."/>
            <person name="Hu C."/>
        </authorList>
    </citation>
    <scope>NUCLEOTIDE SEQUENCE [LARGE SCALE GENOMIC DNA]</scope>
    <source>
        <strain evidence="1 3">HEB18</strain>
    </source>
</reference>
<keyword evidence="4" id="KW-1185">Reference proteome</keyword>
<reference evidence="2 4" key="2">
    <citation type="submission" date="2018-12" db="EMBL/GenBank/DDBJ databases">
        <title>Legionella sp,whole genome shotgun sequence.</title>
        <authorList>
            <person name="Wu H."/>
        </authorList>
    </citation>
    <scope>NUCLEOTIDE SEQUENCE [LARGE SCALE GENOMIC DNA]</scope>
    <source>
        <strain evidence="4">km489</strain>
        <strain evidence="2">Km489</strain>
    </source>
</reference>
<organism evidence="1 3">
    <name type="scientific">Legionella qingyii</name>
    <dbReference type="NCBI Taxonomy" id="2184757"/>
    <lineage>
        <taxon>Bacteria</taxon>
        <taxon>Pseudomonadati</taxon>
        <taxon>Pseudomonadota</taxon>
        <taxon>Gammaproteobacteria</taxon>
        <taxon>Legionellales</taxon>
        <taxon>Legionellaceae</taxon>
        <taxon>Legionella</taxon>
    </lineage>
</organism>
<evidence type="ECO:0000313" key="3">
    <source>
        <dbReference type="Proteomes" id="UP000247152"/>
    </source>
</evidence>
<dbReference type="EMBL" id="QHJG01000032">
    <property type="protein sequence ID" value="PWY54510.1"/>
    <property type="molecule type" value="Genomic_DNA"/>
</dbReference>
<dbReference type="Proteomes" id="UP000287374">
    <property type="component" value="Unassembled WGS sequence"/>
</dbReference>
<dbReference type="AlphaFoldDB" id="A0A317U2H7"/>
<evidence type="ECO:0000313" key="2">
    <source>
        <dbReference type="EMBL" id="RUR19403.1"/>
    </source>
</evidence>
<name>A0A317U2H7_9GAMM</name>
<sequence>MLKKLSGKKTKTYIQIRADWEEMQLLDAKNRFKAMRTISNDISEVYKSKCIDNIEQLDFYIHVLKQVIRVHDHPRYTRHLSKMIIDWLELTGNDKTEIIKKKSGKIRVETSISISDAHYGKDIINACSKYSELHLLNLINDGKAYIFNTVIHEVCNVQVRVVDSVDPVLTSKEFKCVIDATDTVIINIPTGTLSIASPWNLEDEKDSLSINIDPGHYKVCAYLFYIHNKIESYYIVLCKTTNFLRNDLTRIYEIDQSRIQIN</sequence>
<proteinExistence type="predicted"/>
<accession>A0A317U2H7</accession>
<dbReference type="EMBL" id="RZGX01000029">
    <property type="protein sequence ID" value="RUR19403.1"/>
    <property type="molecule type" value="Genomic_DNA"/>
</dbReference>
<evidence type="ECO:0000313" key="4">
    <source>
        <dbReference type="Proteomes" id="UP000287374"/>
    </source>
</evidence>
<protein>
    <submittedName>
        <fullName evidence="1">Uncharacterized protein</fullName>
    </submittedName>
</protein>
<dbReference type="Proteomes" id="UP000247152">
    <property type="component" value="Unassembled WGS sequence"/>
</dbReference>
<comment type="caution">
    <text evidence="1">The sequence shown here is derived from an EMBL/GenBank/DDBJ whole genome shotgun (WGS) entry which is preliminary data.</text>
</comment>
<gene>
    <name evidence="1" type="ORF">DGG96_16625</name>
    <name evidence="2" type="ORF">ELY20_15825</name>
</gene>
<evidence type="ECO:0000313" key="1">
    <source>
        <dbReference type="EMBL" id="PWY54510.1"/>
    </source>
</evidence>